<feature type="domain" description="ABC transporter" evidence="8">
    <location>
        <begin position="351"/>
        <end position="883"/>
    </location>
</feature>
<organism evidence="10 11">
    <name type="scientific">Oceanibacterium hippocampi</name>
    <dbReference type="NCBI Taxonomy" id="745714"/>
    <lineage>
        <taxon>Bacteria</taxon>
        <taxon>Pseudomonadati</taxon>
        <taxon>Pseudomonadota</taxon>
        <taxon>Alphaproteobacteria</taxon>
        <taxon>Sneathiellales</taxon>
        <taxon>Sneathiellaceae</taxon>
        <taxon>Oceanibacterium</taxon>
    </lineage>
</organism>
<protein>
    <submittedName>
        <fullName evidence="10">Heterocyst differentiation ATP-binding protein HepA</fullName>
    </submittedName>
</protein>
<dbReference type="InterPro" id="IPR036640">
    <property type="entry name" value="ABC1_TM_sf"/>
</dbReference>
<dbReference type="InParanoid" id="A0A1Y5RPX3"/>
<dbReference type="SUPFAM" id="SSF52540">
    <property type="entry name" value="P-loop containing nucleoside triphosphate hydrolases"/>
    <property type="match status" value="1"/>
</dbReference>
<sequence>MESTIYRFIIRYSLRQQIILTIMAGLSFPFLYALYEVPKIIINKGISAKGIEYPTDIFGIELTQIQYLLALCGLFLVLVVINQAFKYVINVYRGLTGERMLRRLRFQLYFRLLRFPLPTFRKMSQGEIIPMITQEVETLGGFIGDAFSLPAFQGGTLLVILGFLLVQDPVMAAAAVALYPLQAFLIPRLQRQVNLLGKERVRLVRRLSDRIGETVQGVQEVHAHDTSALMLSDFSHRMSSIFFVRFDIYQKKFVIKFLNNFIQQLGPFFFYSIGGYLVITGSLEIGTLVAAIAAHKDMAAPWKELLTYYQQKEDARIKYEQVIEQFSPSGIAEDGFDVPHVTEVPPLSEQIVVSNLGMVDEQDNPFIEGVSLQLKLPSFVALVGPSGSGREELALALARLRQPDSGSIRIGDIDLANADSAMTGRRISYVGPSGFIFNTTLGDNLFYSLRHLPLGEPERDETMEQAHKRYVQEAIRSGNSPDDITSDWTDYAAAGATDYSSLVARGLQALAIVSLDQDVYQFGLRSTIDPVAHPDWAEAILKARESFARHVASNESYAGMIEPFDVERYNSNATLAENLMFGTPTDETFDINRLAENPYVLEVLEEAGLTRTLLENGYEVATLMVELFADLPPDHEFFQQYSFIAADDLEDFQSLVTRVKRDRLDDLKPEERTRLLSLPFKLIQARHRLGVISDETMASIVTARKIFAEKLPDDLKGKVAFFDVDSYNAASNIQDNILFGRIAYGQAQASDKIGALVGEVVAELDLYDTITSVGLGFEVGIAGTRLNVGQRQKLALARAIIKRPDLLIISEATAALDSATQQKIMASVLEEFKGRSVVWSLHRPKDAKAFDHVVVLQGGRIVEQGPFQDLDRDGSAYRQLIAAS</sequence>
<dbReference type="PROSITE" id="PS50929">
    <property type="entry name" value="ABC_TM1F"/>
    <property type="match status" value="1"/>
</dbReference>
<dbReference type="InterPro" id="IPR027417">
    <property type="entry name" value="P-loop_NTPase"/>
</dbReference>
<dbReference type="RefSeq" id="WP_085881803.1">
    <property type="nucleotide sequence ID" value="NZ_FWFR01000001.1"/>
</dbReference>
<dbReference type="InterPro" id="IPR003439">
    <property type="entry name" value="ABC_transporter-like_ATP-bd"/>
</dbReference>
<feature type="transmembrane region" description="Helical" evidence="7">
    <location>
        <begin position="65"/>
        <end position="85"/>
    </location>
</feature>
<dbReference type="CDD" id="cd07346">
    <property type="entry name" value="ABC_6TM_exporters"/>
    <property type="match status" value="1"/>
</dbReference>
<dbReference type="InterPro" id="IPR003593">
    <property type="entry name" value="AAA+_ATPase"/>
</dbReference>
<dbReference type="SMART" id="SM00382">
    <property type="entry name" value="AAA"/>
    <property type="match status" value="1"/>
</dbReference>
<dbReference type="PROSITE" id="PS50893">
    <property type="entry name" value="ABC_TRANSPORTER_2"/>
    <property type="match status" value="1"/>
</dbReference>
<dbReference type="GO" id="GO:0005524">
    <property type="term" value="F:ATP binding"/>
    <property type="evidence" value="ECO:0007669"/>
    <property type="project" value="UniProtKB-KW"/>
</dbReference>
<dbReference type="Proteomes" id="UP000193200">
    <property type="component" value="Unassembled WGS sequence"/>
</dbReference>
<evidence type="ECO:0000256" key="7">
    <source>
        <dbReference type="SAM" id="Phobius"/>
    </source>
</evidence>
<keyword evidence="6 7" id="KW-0472">Membrane</keyword>
<dbReference type="SUPFAM" id="SSF90123">
    <property type="entry name" value="ABC transporter transmembrane region"/>
    <property type="match status" value="1"/>
</dbReference>
<reference evidence="10 11" key="1">
    <citation type="submission" date="2017-03" db="EMBL/GenBank/DDBJ databases">
        <authorList>
            <person name="Afonso C.L."/>
            <person name="Miller P.J."/>
            <person name="Scott M.A."/>
            <person name="Spackman E."/>
            <person name="Goraichik I."/>
            <person name="Dimitrov K.M."/>
            <person name="Suarez D.L."/>
            <person name="Swayne D.E."/>
        </authorList>
    </citation>
    <scope>NUCLEOTIDE SEQUENCE [LARGE SCALE GENOMIC DNA]</scope>
    <source>
        <strain evidence="10 11">CECT 7691</strain>
    </source>
</reference>
<keyword evidence="2 7" id="KW-0812">Transmembrane</keyword>
<dbReference type="PANTHER" id="PTHR43394">
    <property type="entry name" value="ATP-DEPENDENT PERMEASE MDL1, MITOCHONDRIAL"/>
    <property type="match status" value="1"/>
</dbReference>
<feature type="transmembrane region" description="Helical" evidence="7">
    <location>
        <begin position="157"/>
        <end position="179"/>
    </location>
</feature>
<dbReference type="Gene3D" id="3.40.50.300">
    <property type="entry name" value="P-loop containing nucleotide triphosphate hydrolases"/>
    <property type="match status" value="2"/>
</dbReference>
<evidence type="ECO:0000256" key="5">
    <source>
        <dbReference type="ARBA" id="ARBA00022989"/>
    </source>
</evidence>
<evidence type="ECO:0000313" key="10">
    <source>
        <dbReference type="EMBL" id="SLN19860.1"/>
    </source>
</evidence>
<evidence type="ECO:0000256" key="1">
    <source>
        <dbReference type="ARBA" id="ARBA00004651"/>
    </source>
</evidence>
<feature type="transmembrane region" description="Helical" evidence="7">
    <location>
        <begin position="12"/>
        <end position="35"/>
    </location>
</feature>
<name>A0A1Y5RPX3_9PROT</name>
<dbReference type="GO" id="GO:0016887">
    <property type="term" value="F:ATP hydrolysis activity"/>
    <property type="evidence" value="ECO:0007669"/>
    <property type="project" value="InterPro"/>
</dbReference>
<dbReference type="Pfam" id="PF00664">
    <property type="entry name" value="ABC_membrane"/>
    <property type="match status" value="1"/>
</dbReference>
<evidence type="ECO:0000259" key="8">
    <source>
        <dbReference type="PROSITE" id="PS50893"/>
    </source>
</evidence>
<evidence type="ECO:0000313" key="11">
    <source>
        <dbReference type="Proteomes" id="UP000193200"/>
    </source>
</evidence>
<evidence type="ECO:0000259" key="9">
    <source>
        <dbReference type="PROSITE" id="PS50929"/>
    </source>
</evidence>
<evidence type="ECO:0000256" key="2">
    <source>
        <dbReference type="ARBA" id="ARBA00022692"/>
    </source>
</evidence>
<gene>
    <name evidence="10" type="primary">hepA</name>
    <name evidence="10" type="ORF">OCH7691_00464</name>
</gene>
<evidence type="ECO:0000256" key="4">
    <source>
        <dbReference type="ARBA" id="ARBA00022840"/>
    </source>
</evidence>
<dbReference type="EMBL" id="FWFR01000001">
    <property type="protein sequence ID" value="SLN19860.1"/>
    <property type="molecule type" value="Genomic_DNA"/>
</dbReference>
<dbReference type="Gene3D" id="1.20.1560.10">
    <property type="entry name" value="ABC transporter type 1, transmembrane domain"/>
    <property type="match status" value="1"/>
</dbReference>
<dbReference type="GO" id="GO:0005886">
    <property type="term" value="C:plasma membrane"/>
    <property type="evidence" value="ECO:0007669"/>
    <property type="project" value="UniProtKB-SubCell"/>
</dbReference>
<dbReference type="AlphaFoldDB" id="A0A1Y5RPX3"/>
<evidence type="ECO:0000256" key="6">
    <source>
        <dbReference type="ARBA" id="ARBA00023136"/>
    </source>
</evidence>
<keyword evidence="5 7" id="KW-1133">Transmembrane helix</keyword>
<keyword evidence="3" id="KW-0547">Nucleotide-binding</keyword>
<evidence type="ECO:0000256" key="3">
    <source>
        <dbReference type="ARBA" id="ARBA00022741"/>
    </source>
</evidence>
<keyword evidence="11" id="KW-1185">Reference proteome</keyword>
<proteinExistence type="predicted"/>
<dbReference type="OrthoDB" id="9760920at2"/>
<accession>A0A1Y5RPX3</accession>
<dbReference type="Pfam" id="PF00005">
    <property type="entry name" value="ABC_tran"/>
    <property type="match status" value="1"/>
</dbReference>
<dbReference type="InterPro" id="IPR039421">
    <property type="entry name" value="Type_1_exporter"/>
</dbReference>
<keyword evidence="4 10" id="KW-0067">ATP-binding</keyword>
<dbReference type="GO" id="GO:0140359">
    <property type="term" value="F:ABC-type transporter activity"/>
    <property type="evidence" value="ECO:0007669"/>
    <property type="project" value="InterPro"/>
</dbReference>
<feature type="domain" description="ABC transmembrane type-1" evidence="9">
    <location>
        <begin position="59"/>
        <end position="314"/>
    </location>
</feature>
<comment type="subcellular location">
    <subcellularLocation>
        <location evidence="1">Cell membrane</location>
        <topology evidence="1">Multi-pass membrane protein</topology>
    </subcellularLocation>
</comment>
<dbReference type="PANTHER" id="PTHR43394:SF1">
    <property type="entry name" value="ATP-BINDING CASSETTE SUB-FAMILY B MEMBER 10, MITOCHONDRIAL"/>
    <property type="match status" value="1"/>
</dbReference>
<dbReference type="InterPro" id="IPR011527">
    <property type="entry name" value="ABC1_TM_dom"/>
</dbReference>